<proteinExistence type="predicted"/>
<gene>
    <name evidence="2" type="ORF">CHH28_07640</name>
</gene>
<dbReference type="CDD" id="cd02947">
    <property type="entry name" value="TRX_family"/>
    <property type="match status" value="1"/>
</dbReference>
<dbReference type="Gene3D" id="3.40.30.10">
    <property type="entry name" value="Glutaredoxin"/>
    <property type="match status" value="1"/>
</dbReference>
<dbReference type="EMBL" id="CP022530">
    <property type="protein sequence ID" value="ASP38553.1"/>
    <property type="molecule type" value="Genomic_DNA"/>
</dbReference>
<dbReference type="InterPro" id="IPR036249">
    <property type="entry name" value="Thioredoxin-like_sf"/>
</dbReference>
<evidence type="ECO:0000313" key="3">
    <source>
        <dbReference type="Proteomes" id="UP000202440"/>
    </source>
</evidence>
<evidence type="ECO:0000313" key="2">
    <source>
        <dbReference type="EMBL" id="ASP38553.1"/>
    </source>
</evidence>
<reference evidence="2 3" key="1">
    <citation type="submission" date="2017-07" db="EMBL/GenBank/DDBJ databases">
        <title>Annotated genome sequence of Bacterioplanes sanyensis isolated from Red Sea.</title>
        <authorList>
            <person name="Rehman Z.U."/>
        </authorList>
    </citation>
    <scope>NUCLEOTIDE SEQUENCE [LARGE SCALE GENOMIC DNA]</scope>
    <source>
        <strain evidence="2 3">NV9</strain>
    </source>
</reference>
<dbReference type="Pfam" id="PF13899">
    <property type="entry name" value="Thioredoxin_7"/>
    <property type="match status" value="1"/>
</dbReference>
<evidence type="ECO:0000256" key="1">
    <source>
        <dbReference type="SAM" id="SignalP"/>
    </source>
</evidence>
<feature type="signal peptide" evidence="1">
    <location>
        <begin position="1"/>
        <end position="18"/>
    </location>
</feature>
<dbReference type="SUPFAM" id="SSF52833">
    <property type="entry name" value="Thioredoxin-like"/>
    <property type="match status" value="1"/>
</dbReference>
<dbReference type="KEGG" id="bsan:CHH28_07640"/>
<dbReference type="OrthoDB" id="215495at2"/>
<name>A0A222FJZ5_9GAMM</name>
<dbReference type="RefSeq" id="WP_094059743.1">
    <property type="nucleotide sequence ID" value="NZ_CP022530.1"/>
</dbReference>
<accession>A0A222FJZ5</accession>
<organism evidence="2 3">
    <name type="scientific">Bacterioplanes sanyensis</name>
    <dbReference type="NCBI Taxonomy" id="1249553"/>
    <lineage>
        <taxon>Bacteria</taxon>
        <taxon>Pseudomonadati</taxon>
        <taxon>Pseudomonadota</taxon>
        <taxon>Gammaproteobacteria</taxon>
        <taxon>Oceanospirillales</taxon>
        <taxon>Oceanospirillaceae</taxon>
        <taxon>Bacterioplanes</taxon>
    </lineage>
</organism>
<sequence length="158" mass="17509">MKYLICLAALIFSIAATAQSYRYNPDADVEALLANSTQLAQQQHKQILIVFGSEWCPDCRSFNKKLAEEPLASTVQQRYIVMHVDIGHWDKNMEFTQRFGDPVGKGIPSIAIIDAQQKLRYVAEGGEFASARHSKVTSINDWFVALDDTVAGAVSASE</sequence>
<keyword evidence="1" id="KW-0732">Signal</keyword>
<protein>
    <submittedName>
        <fullName evidence="2">Thiol reductase thioredoxin</fullName>
    </submittedName>
</protein>
<keyword evidence="3" id="KW-1185">Reference proteome</keyword>
<feature type="chain" id="PRO_5012126508" evidence="1">
    <location>
        <begin position="19"/>
        <end position="158"/>
    </location>
</feature>
<dbReference type="AlphaFoldDB" id="A0A222FJZ5"/>
<dbReference type="Proteomes" id="UP000202440">
    <property type="component" value="Chromosome"/>
</dbReference>